<dbReference type="AlphaFoldDB" id="A0A8H3ZTS2"/>
<name>A0A8H3ZTS2_9PEZI</name>
<dbReference type="EMBL" id="WOWK01000003">
    <property type="protein sequence ID" value="KAF0331598.1"/>
    <property type="molecule type" value="Genomic_DNA"/>
</dbReference>
<organism evidence="2 3">
    <name type="scientific">Colletotrichum asianum</name>
    <dbReference type="NCBI Taxonomy" id="702518"/>
    <lineage>
        <taxon>Eukaryota</taxon>
        <taxon>Fungi</taxon>
        <taxon>Dikarya</taxon>
        <taxon>Ascomycota</taxon>
        <taxon>Pezizomycotina</taxon>
        <taxon>Sordariomycetes</taxon>
        <taxon>Hypocreomycetidae</taxon>
        <taxon>Glomerellales</taxon>
        <taxon>Glomerellaceae</taxon>
        <taxon>Colletotrichum</taxon>
        <taxon>Colletotrichum gloeosporioides species complex</taxon>
    </lineage>
</organism>
<dbReference type="Proteomes" id="UP000434172">
    <property type="component" value="Unassembled WGS sequence"/>
</dbReference>
<evidence type="ECO:0000256" key="1">
    <source>
        <dbReference type="SAM" id="MobiDB-lite"/>
    </source>
</evidence>
<feature type="region of interest" description="Disordered" evidence="1">
    <location>
        <begin position="63"/>
        <end position="98"/>
    </location>
</feature>
<sequence>MGACGMRTAFCGDGNLTIGPCLKATGSISLGGAIRRVVLVNEGNNRAGRGNFSLGGDGLTRLAGSGAGGGRDRGGGLGAEESKPGIVVGDGDGVRVRL</sequence>
<reference evidence="2 3" key="1">
    <citation type="submission" date="2019-12" db="EMBL/GenBank/DDBJ databases">
        <title>A genome sequence resource for the geographically widespread anthracnose pathogen Colletotrichum asianum.</title>
        <authorList>
            <person name="Meng Y."/>
        </authorList>
    </citation>
    <scope>NUCLEOTIDE SEQUENCE [LARGE SCALE GENOMIC DNA]</scope>
    <source>
        <strain evidence="2 3">ICMP 18580</strain>
    </source>
</reference>
<evidence type="ECO:0000313" key="2">
    <source>
        <dbReference type="EMBL" id="KAF0331598.1"/>
    </source>
</evidence>
<protein>
    <submittedName>
        <fullName evidence="2">Uncharacterized protein</fullName>
    </submittedName>
</protein>
<accession>A0A8H3ZTS2</accession>
<proteinExistence type="predicted"/>
<comment type="caution">
    <text evidence="2">The sequence shown here is derived from an EMBL/GenBank/DDBJ whole genome shotgun (WGS) entry which is preliminary data.</text>
</comment>
<keyword evidence="3" id="KW-1185">Reference proteome</keyword>
<evidence type="ECO:0000313" key="3">
    <source>
        <dbReference type="Proteomes" id="UP000434172"/>
    </source>
</evidence>
<gene>
    <name evidence="2" type="ORF">GQ607_001344</name>
</gene>